<evidence type="ECO:0000313" key="1">
    <source>
        <dbReference type="EMBL" id="QJA75872.1"/>
    </source>
</evidence>
<gene>
    <name evidence="1" type="ORF">MM415A01668_0021</name>
</gene>
<proteinExistence type="predicted"/>
<name>A0A6M3K3G0_9ZZZZ</name>
<accession>A0A6M3K3G0</accession>
<protein>
    <submittedName>
        <fullName evidence="1">Uncharacterized protein</fullName>
    </submittedName>
</protein>
<organism evidence="1">
    <name type="scientific">viral metagenome</name>
    <dbReference type="NCBI Taxonomy" id="1070528"/>
    <lineage>
        <taxon>unclassified sequences</taxon>
        <taxon>metagenomes</taxon>
        <taxon>organismal metagenomes</taxon>
    </lineage>
</organism>
<dbReference type="EMBL" id="MT142189">
    <property type="protein sequence ID" value="QJA75872.1"/>
    <property type="molecule type" value="Genomic_DNA"/>
</dbReference>
<dbReference type="AlphaFoldDB" id="A0A6M3K3G0"/>
<sequence length="92" mass="11068">MMKKEKRKCPKCKGKTFFNNIGEAWYCNGCGWEGNLKEEIEIRYDKDSQEIDEIIYKKFHLEKMDKNRAWFCIGNYHFNIQIFDGKLSIECV</sequence>
<reference evidence="1" key="1">
    <citation type="submission" date="2020-03" db="EMBL/GenBank/DDBJ databases">
        <title>The deep terrestrial virosphere.</title>
        <authorList>
            <person name="Holmfeldt K."/>
            <person name="Nilsson E."/>
            <person name="Simone D."/>
            <person name="Lopez-Fernandez M."/>
            <person name="Wu X."/>
            <person name="de Brujin I."/>
            <person name="Lundin D."/>
            <person name="Andersson A."/>
            <person name="Bertilsson S."/>
            <person name="Dopson M."/>
        </authorList>
    </citation>
    <scope>NUCLEOTIDE SEQUENCE</scope>
    <source>
        <strain evidence="1">MM415A01668</strain>
    </source>
</reference>